<sequence>MKVPRALHAAAALAFLSCLVVVSPARAVTIAGVDVPEKAEVADQALVLNGAGLRQRFVFDVYVAALYVPAPSHNANDIIRGTGPRRIALTLLRDIDGSTLLDALNEGLGENCTLEELNALQPALARFSAVMDKAGDGAEGDTIMLDIVPGGVAVWVRGQPLGTVQDPALGPALLRVWLGEKPAQADLKDALLGKLQPN</sequence>
<feature type="chain" id="PRO_5032284690" evidence="1">
    <location>
        <begin position="28"/>
        <end position="198"/>
    </location>
</feature>
<organism evidence="3 4">
    <name type="scientific">Allopusillimonas soli</name>
    <dbReference type="NCBI Taxonomy" id="659016"/>
    <lineage>
        <taxon>Bacteria</taxon>
        <taxon>Pseudomonadati</taxon>
        <taxon>Pseudomonadota</taxon>
        <taxon>Betaproteobacteria</taxon>
        <taxon>Burkholderiales</taxon>
        <taxon>Alcaligenaceae</taxon>
        <taxon>Allopusillimonas</taxon>
    </lineage>
</organism>
<dbReference type="PANTHER" id="PTHR47698:SF2">
    <property type="entry name" value="FATTY-ACID-BINDING PROTEIN 3, CHLOROPLASTIC"/>
    <property type="match status" value="1"/>
</dbReference>
<accession>A0A853FC30</accession>
<keyword evidence="4" id="KW-1185">Reference proteome</keyword>
<proteinExistence type="predicted"/>
<keyword evidence="1" id="KW-0732">Signal</keyword>
<dbReference type="Gene3D" id="3.50.70.10">
    <property type="match status" value="1"/>
</dbReference>
<dbReference type="InterPro" id="IPR036298">
    <property type="entry name" value="Chalcone_isomerase_sf"/>
</dbReference>
<dbReference type="InterPro" id="IPR016088">
    <property type="entry name" value="Chalcone_isomerase_3-sand"/>
</dbReference>
<dbReference type="AlphaFoldDB" id="A0A853FC30"/>
<gene>
    <name evidence="3" type="ORF">H0A68_09995</name>
</gene>
<dbReference type="Proteomes" id="UP000580517">
    <property type="component" value="Unassembled WGS sequence"/>
</dbReference>
<evidence type="ECO:0000313" key="3">
    <source>
        <dbReference type="EMBL" id="NYT37202.1"/>
    </source>
</evidence>
<evidence type="ECO:0000259" key="2">
    <source>
        <dbReference type="Pfam" id="PF16036"/>
    </source>
</evidence>
<feature type="domain" description="Chalcone isomerase" evidence="2">
    <location>
        <begin position="27"/>
        <end position="193"/>
    </location>
</feature>
<comment type="caution">
    <text evidence="3">The sequence shown here is derived from an EMBL/GenBank/DDBJ whole genome shotgun (WGS) entry which is preliminary data.</text>
</comment>
<dbReference type="PANTHER" id="PTHR47698">
    <property type="entry name" value="FATTY-ACID-BINDING PROTEIN 3, CHLOROPLASTIC"/>
    <property type="match status" value="1"/>
</dbReference>
<dbReference type="Pfam" id="PF16036">
    <property type="entry name" value="Chalcone_3"/>
    <property type="match status" value="1"/>
</dbReference>
<dbReference type="SUPFAM" id="SSF54626">
    <property type="entry name" value="Chalcone isomerase"/>
    <property type="match status" value="1"/>
</dbReference>
<evidence type="ECO:0000313" key="4">
    <source>
        <dbReference type="Proteomes" id="UP000580517"/>
    </source>
</evidence>
<dbReference type="OrthoDB" id="9795336at2"/>
<name>A0A853FC30_9BURK</name>
<feature type="signal peptide" evidence="1">
    <location>
        <begin position="1"/>
        <end position="27"/>
    </location>
</feature>
<dbReference type="EMBL" id="JACCEW010000003">
    <property type="protein sequence ID" value="NYT37202.1"/>
    <property type="molecule type" value="Genomic_DNA"/>
</dbReference>
<evidence type="ECO:0000256" key="1">
    <source>
        <dbReference type="SAM" id="SignalP"/>
    </source>
</evidence>
<dbReference type="PROSITE" id="PS51257">
    <property type="entry name" value="PROKAR_LIPOPROTEIN"/>
    <property type="match status" value="1"/>
</dbReference>
<protein>
    <submittedName>
        <fullName evidence="3">Chalcone isomerase family protein</fullName>
    </submittedName>
</protein>
<dbReference type="RefSeq" id="WP_129969633.1">
    <property type="nucleotide sequence ID" value="NZ_JACCEW010000003.1"/>
</dbReference>
<dbReference type="InterPro" id="IPR016087">
    <property type="entry name" value="Chalcone_isomerase"/>
</dbReference>
<dbReference type="GO" id="GO:0016872">
    <property type="term" value="F:intramolecular lyase activity"/>
    <property type="evidence" value="ECO:0007669"/>
    <property type="project" value="InterPro"/>
</dbReference>
<reference evidence="3 4" key="1">
    <citation type="submission" date="2020-07" db="EMBL/GenBank/DDBJ databases">
        <title>Taxonomic revisions and descriptions of new bacterial species based on genomic comparisons in the high-G+C-content subgroup of the family Alcaligenaceae.</title>
        <authorList>
            <person name="Szabo A."/>
            <person name="Felfoldi T."/>
        </authorList>
    </citation>
    <scope>NUCLEOTIDE SEQUENCE [LARGE SCALE GENOMIC DNA]</scope>
    <source>
        <strain evidence="3 4">DSM 25264</strain>
    </source>
</reference>
<keyword evidence="3" id="KW-0413">Isomerase</keyword>